<evidence type="ECO:0000313" key="1">
    <source>
        <dbReference type="EMBL" id="GAI77880.1"/>
    </source>
</evidence>
<dbReference type="EMBL" id="BARW01009234">
    <property type="protein sequence ID" value="GAI77880.1"/>
    <property type="molecule type" value="Genomic_DNA"/>
</dbReference>
<sequence length="151" mass="16853">MSVDYIISVCAKDFQKLHADDELRRRVASHGYPFDNVIVVRNTMAGELPSDVFSAATIEVCTDDHPHILTEFGIPEHDEAAEHYTHGPDGHHYWKKHVVNHLVGLKVSTAGWIVFSDSDCRMLRTPSRSWIEAGMSKMAVDGSILIVAPND</sequence>
<name>X1SRA0_9ZZZZ</name>
<feature type="non-terminal residue" evidence="1">
    <location>
        <position position="151"/>
    </location>
</feature>
<protein>
    <recommendedName>
        <fullName evidence="2">Nucleotide-diphospho-sugar transferase domain-containing protein</fullName>
    </recommendedName>
</protein>
<proteinExistence type="predicted"/>
<gene>
    <name evidence="1" type="ORF">S12H4_18642</name>
</gene>
<organism evidence="1">
    <name type="scientific">marine sediment metagenome</name>
    <dbReference type="NCBI Taxonomy" id="412755"/>
    <lineage>
        <taxon>unclassified sequences</taxon>
        <taxon>metagenomes</taxon>
        <taxon>ecological metagenomes</taxon>
    </lineage>
</organism>
<accession>X1SRA0</accession>
<comment type="caution">
    <text evidence="1">The sequence shown here is derived from an EMBL/GenBank/DDBJ whole genome shotgun (WGS) entry which is preliminary data.</text>
</comment>
<evidence type="ECO:0008006" key="2">
    <source>
        <dbReference type="Google" id="ProtNLM"/>
    </source>
</evidence>
<reference evidence="1" key="1">
    <citation type="journal article" date="2014" name="Front. Microbiol.">
        <title>High frequency of phylogenetically diverse reductive dehalogenase-homologous genes in deep subseafloor sedimentary metagenomes.</title>
        <authorList>
            <person name="Kawai M."/>
            <person name="Futagami T."/>
            <person name="Toyoda A."/>
            <person name="Takaki Y."/>
            <person name="Nishi S."/>
            <person name="Hori S."/>
            <person name="Arai W."/>
            <person name="Tsubouchi T."/>
            <person name="Morono Y."/>
            <person name="Uchiyama I."/>
            <person name="Ito T."/>
            <person name="Fujiyama A."/>
            <person name="Inagaki F."/>
            <person name="Takami H."/>
        </authorList>
    </citation>
    <scope>NUCLEOTIDE SEQUENCE</scope>
    <source>
        <strain evidence="1">Expedition CK06-06</strain>
    </source>
</reference>
<dbReference type="AlphaFoldDB" id="X1SRA0"/>